<feature type="region of interest" description="Disordered" evidence="1">
    <location>
        <begin position="2784"/>
        <end position="2913"/>
    </location>
</feature>
<feature type="compositionally biased region" description="Basic and acidic residues" evidence="1">
    <location>
        <begin position="2209"/>
        <end position="2219"/>
    </location>
</feature>
<feature type="region of interest" description="Disordered" evidence="1">
    <location>
        <begin position="471"/>
        <end position="506"/>
    </location>
</feature>
<keyword evidence="5" id="KW-1185">Reference proteome</keyword>
<feature type="compositionally biased region" description="Low complexity" evidence="1">
    <location>
        <begin position="1312"/>
        <end position="1330"/>
    </location>
</feature>
<evidence type="ECO:0000256" key="1">
    <source>
        <dbReference type="SAM" id="MobiDB-lite"/>
    </source>
</evidence>
<dbReference type="PANTHER" id="PTHR34491">
    <property type="entry name" value="A-TYPE INCLUSION PROTEIN, PUTATIVE-RELATED"/>
    <property type="match status" value="1"/>
</dbReference>
<feature type="compositionally biased region" description="Low complexity" evidence="1">
    <location>
        <begin position="949"/>
        <end position="959"/>
    </location>
</feature>
<evidence type="ECO:0000313" key="3">
    <source>
        <dbReference type="EMBL" id="CAL1140421.1"/>
    </source>
</evidence>
<proteinExistence type="predicted"/>
<feature type="region of interest" description="Disordered" evidence="1">
    <location>
        <begin position="2482"/>
        <end position="2507"/>
    </location>
</feature>
<sequence>MLCLADVAKEGITRKTSQNHVSGSWWGAASSQMRRSPAALQDVGAASAMLTTVKRMAGNLQRLSKAAADSNERPPVDLVAASARARAGKHRQGLLKQINRKMDGVRTKIRRYNQNHAVRRSDVIDENTEGWDKKKGNKIRGKGKYREWTSAALLRVAFIPQLGRSSDQVIRKSRGKAKLAKLASKSPCMFREQLRLLLDATRCCQDQSSTRLQSFGDKLLSLSGAAPLVLLQFVCDAAPSNGLMFRRVVRTAPKNVLSALQKFNFSSLLSQGSLFYELIVKIRWLLENRLVIKYDQRTPQPEKANLDYARSIMEEAHRRSKRLRMPEHQRVMSQARILLTTLKRNTMRTGLAPPQSTTAGWAAARTERKAVGALSKLQGAGDSADSADQQMVPVHALLFDDHFGDAYQRVQRVRAKKVSAWMEKPNSLPVLISASLVLSPLERLMPVLSGESRKAYDLKLMEMAVQYSPQAVARDRQQREGATAPPLPPPDCPPSGGEGGHVDKSLNVATGNTKEALHIQKALKSLATSQVSELPELISKLDTDKCNQCVMVSEVKNVTSEFLAPVEKAQNEVPESPIIVYKGILRRLAGMKPSEKMIAILAGENMSVVNVVVSHGVEAAVGSPEVLEYWSKQGHEVMGLAVFEQISDPNQFDDTIRSLPGSHKQLLLLSSYGDNVTAWLTSRDDTSSTLVWSPVRVGMQQSNRKRNEKIRFAQAHKIGVTFDDEVQRAAPMSGPKSQVAWTFEKLFPVEGGEALNPRRVTVAFFEGHDTPSIFEDSWMTSPSPETRTIWKSRGKWTGFTFFSRKIVEEHGTQAGSGSVVDQHPVPVEEETSEATRRGYAHGGVTARGKAACCLKPPQHDEQDVCGFELVEDGSQHLLLCRAPPRELLRRSKGPAQVMGSAGEWVKFEAFRLMQCGGMNIQQDAVYGVNKDPDVYLLFSWPQHAEQMKAIEQQAAQQQEDPATSEATNAPAQTPHATEQPSSEEKPMTTEATQPPPAEAEQPATEQGATPTQPAEALDTSGQQQDPATEATHGEAQTPHATEQPSSKKKPMTTEATQPPPAEAEQPATEQRATPTQPAEALDTAGQQQDPATPEATHAAAQTPHATKQPSSEEKPMTTEAEQPPPAEAEQPSTEQGATPTQPAEALDTAGQQQDPATPEATHGEAKTPHATEQPSSKEKPMTTEATQPPPAEAEQPATEQGATPTQPAEALDTAGQQQDPATPEATHAAAQTPHATKQPSSEENPMTTEATQPPPAEAEQPATEQGATPTQPAEALDTAGQQQDPATPEATHAAAQTPHATKQPSSEEKPTTTEATQPPPAEAEQPSTEQGATPTQPAEALDTAGQQQDPATPEATHGEAKTPHATEQPSSKEKPMTTEATQPPPAEAEQPATEQRATPTQPAEALDTAGQQQDPATPEATHAAAQTPHATKQPSSEEKPMTTEATQPTPAEAECKHPATQQGAAAQDSTPASRKRKTTEAANAKVKASAKQKKAEKGTQLESDAEDEPETFVVHAAAQTPHATKQPSSKEKPMTTEATQPTPAEAECKHPATQQGAAAQDSTPASKKRKTTEAANAKVKASAKRKKAEKGVVDEKKILYEWGFEVSVQVQHILSVEVDPKKRDFIMAAHGWNSDMHLFGDVEAFASPDEEHYCYLTPSGKRSKFDQAPAAKQHKEESVDMTPEQLEVMWNHFRVLDSERMQFHKPPSTWKPPDVRDMNEDELNAYWSGFRQIMQAASGKSGESESMIVPANPSDENVSTSSHPKRRIRGKQPAKDVVAVIVAKDVKKRPRGRPQGLNKKRKQDKVKTARTGKSDSVSIWKKVQLFKEFEEFKKDPAIRFPEKHMLAHRRSQGLYQGCFAKSHWGGKRYSEKWDLFCEICPKQAKIYSELPNHVRALLGIEKRKHSSSKYPAQDGSRRVPIPLLVALESMLMERIHVGEEVTYDFAASLLYRLVCVWNDQLQNLLSDVRAKGQQVLSEQDQLIAGDCEDDQQKDMDTSKESLLSRLRTARSEVFVCKQADPLSMETSLRSDVFALQKLAGYADGKLILWSWASRGLISLEWIADLQFKGDVEAATEALSQVKGELAKLCQFDQLPMIDGLNETETPTPAMLEGEVLQYWAISDPSSESEAIPLPLWMRGSIDKAVLKWRTTAAKWEERIAKRQLEGKTTLPPKQKQAYDEFIATNTRSIVLDKVKHAEDVPEPAHDEIQDMDYDGHHMDEEGEDDAGTDDLPGRAPRVPAVEKQPEYARLRELGLAVRPALLRVMELMLDSYVSENLGKHDVKLVKHQLSRTTFLGESQGDLSRFQLLREMRKRQWMDGGQPYDQSMAAIALKEYVSMANGETPLCLKGVALQIGEDPGPTCPLCHIAMALGCVLAANCRPYPEVTDALFRTTQGRGHGITTMVAKFMLGELQKEHYRARLAAETAQAEQLQDGGQEEQPPGAYNGFTLLLKDRLQSMVSYPGESRQQAISRTWNETSQHWASSSHEFKEEQSRAAKQRNALARQKHSEVLAEGRGDSSLVPHRQTLDFDTSGLADDKYAIAESILEAERKSCPGWMQTKHVEFEREHGQLMQLAEEAESDAEDETHGEFCQCPIDLCARDAERLDDYQTWFHQCREVLRVCRNTRKAKGFVPDHPLVVVIPPDVEGIHDLKCGDEVYLFAKVAFSPFDATLVKLKLERLGLGGHDSPSPWVARMHPTNEGLPDMMSLDLFLKQCCESFDGESDKLQILHYSGGRKFGELDIQSMEAIEQALRRAAPEVVARDADLEEEQRAAKKRSDLLRKVLDAGTDKNPKHAKAKPKAGTVPRPKAVKKPTKQTHSKKSHREGQDPDDSEDHPAEEDEDPDEPGFSGAMHRTIEREWAGALEGDLPQASSSSSSSSSHGPGHPPVQDQPVQGQPIQQPAAGSTLPWKDSSGYCFLPKDGNAKGTHLGAQLSTLNSTRLPWP</sequence>
<feature type="compositionally biased region" description="Low complexity" evidence="1">
    <location>
        <begin position="1220"/>
        <end position="1239"/>
    </location>
</feature>
<feature type="compositionally biased region" description="Low complexity" evidence="1">
    <location>
        <begin position="1182"/>
        <end position="1200"/>
    </location>
</feature>
<feature type="region of interest" description="Disordered" evidence="1">
    <location>
        <begin position="1741"/>
        <end position="1774"/>
    </location>
</feature>
<feature type="compositionally biased region" description="Polar residues" evidence="1">
    <location>
        <begin position="1459"/>
        <end position="1472"/>
    </location>
</feature>
<feature type="compositionally biased region" description="Low complexity" evidence="1">
    <location>
        <begin position="1377"/>
        <end position="1395"/>
    </location>
</feature>
<feature type="compositionally biased region" description="Low complexity" evidence="1">
    <location>
        <begin position="1442"/>
        <end position="1452"/>
    </location>
</feature>
<feature type="compositionally biased region" description="Acidic residues" evidence="1">
    <location>
        <begin position="2828"/>
        <end position="2845"/>
    </location>
</feature>
<gene>
    <name evidence="2" type="ORF">C1SCF055_LOCUS14351</name>
</gene>
<dbReference type="PANTHER" id="PTHR34491:SF156">
    <property type="entry name" value="KINESIN MOTOR DOMAIN-CONTAINING PROTEIN"/>
    <property type="match status" value="1"/>
</dbReference>
<feature type="compositionally biased region" description="Low complexity" evidence="1">
    <location>
        <begin position="1285"/>
        <end position="1304"/>
    </location>
</feature>
<feature type="compositionally biased region" description="Basic residues" evidence="1">
    <location>
        <begin position="1788"/>
        <end position="1810"/>
    </location>
</feature>
<feature type="region of interest" description="Disordered" evidence="1">
    <location>
        <begin position="1788"/>
        <end position="1812"/>
    </location>
</feature>
<feature type="region of interest" description="Disordered" evidence="1">
    <location>
        <begin position="949"/>
        <end position="1588"/>
    </location>
</feature>
<feature type="compositionally biased region" description="Low complexity" evidence="1">
    <location>
        <begin position="1117"/>
        <end position="1135"/>
    </location>
</feature>
<dbReference type="EMBL" id="CAMXCT010001127">
    <property type="protein sequence ID" value="CAI3987046.1"/>
    <property type="molecule type" value="Genomic_DNA"/>
</dbReference>
<evidence type="ECO:0000313" key="5">
    <source>
        <dbReference type="Proteomes" id="UP001152797"/>
    </source>
</evidence>
<feature type="compositionally biased region" description="Low complexity" evidence="1">
    <location>
        <begin position="1247"/>
        <end position="1265"/>
    </location>
</feature>
<dbReference type="Proteomes" id="UP001152797">
    <property type="component" value="Unassembled WGS sequence"/>
</dbReference>
<feature type="compositionally biased region" description="Basic residues" evidence="1">
    <location>
        <begin position="1763"/>
        <end position="1772"/>
    </location>
</feature>
<feature type="compositionally biased region" description="Low complexity" evidence="1">
    <location>
        <begin position="988"/>
        <end position="1006"/>
    </location>
</feature>
<feature type="region of interest" description="Disordered" evidence="1">
    <location>
        <begin position="2209"/>
        <end position="2243"/>
    </location>
</feature>
<comment type="caution">
    <text evidence="2">The sequence shown here is derived from an EMBL/GenBank/DDBJ whole genome shotgun (WGS) entry which is preliminary data.</text>
</comment>
<feature type="compositionally biased region" description="Polar residues" evidence="1">
    <location>
        <begin position="960"/>
        <end position="980"/>
    </location>
</feature>
<dbReference type="EMBL" id="CAMXCT030001127">
    <property type="protein sequence ID" value="CAL4774358.1"/>
    <property type="molecule type" value="Genomic_DNA"/>
</dbReference>
<feature type="compositionally biased region" description="Polar residues" evidence="1">
    <location>
        <begin position="1552"/>
        <end position="1565"/>
    </location>
</feature>
<reference evidence="2" key="1">
    <citation type="submission" date="2022-10" db="EMBL/GenBank/DDBJ databases">
        <authorList>
            <person name="Chen Y."/>
            <person name="Dougan E. K."/>
            <person name="Chan C."/>
            <person name="Rhodes N."/>
            <person name="Thang M."/>
        </authorList>
    </citation>
    <scope>NUCLEOTIDE SEQUENCE</scope>
</reference>
<name>A0A9P1C8S6_9DINO</name>
<feature type="compositionally biased region" description="Low complexity" evidence="1">
    <location>
        <begin position="1052"/>
        <end position="1070"/>
    </location>
</feature>
<feature type="compositionally biased region" description="Low complexity" evidence="1">
    <location>
        <begin position="1415"/>
        <end position="1434"/>
    </location>
</feature>
<feature type="compositionally biased region" description="Low complexity" evidence="1">
    <location>
        <begin position="1090"/>
        <end position="1109"/>
    </location>
</feature>
<protein>
    <submittedName>
        <fullName evidence="4">Cell surface glycoprotein 1 (Outer layer protein B) (S-layer protein 1)</fullName>
    </submittedName>
</protein>
<evidence type="ECO:0000313" key="4">
    <source>
        <dbReference type="EMBL" id="CAL4774358.1"/>
    </source>
</evidence>
<feature type="compositionally biased region" description="Basic residues" evidence="1">
    <location>
        <begin position="2808"/>
        <end position="2823"/>
    </location>
</feature>
<feature type="compositionally biased region" description="Basic and acidic residues" evidence="1">
    <location>
        <begin position="1356"/>
        <end position="1376"/>
    </location>
</feature>
<accession>A0A9P1C8S6</accession>
<evidence type="ECO:0000313" key="2">
    <source>
        <dbReference type="EMBL" id="CAI3987046.1"/>
    </source>
</evidence>
<feature type="compositionally biased region" description="Low complexity" evidence="1">
    <location>
        <begin position="2872"/>
        <end position="2904"/>
    </location>
</feature>
<feature type="compositionally biased region" description="Low complexity" evidence="1">
    <location>
        <begin position="1535"/>
        <end position="1545"/>
    </location>
</feature>
<reference evidence="3" key="2">
    <citation type="submission" date="2024-04" db="EMBL/GenBank/DDBJ databases">
        <authorList>
            <person name="Chen Y."/>
            <person name="Shah S."/>
            <person name="Dougan E. K."/>
            <person name="Thang M."/>
            <person name="Chan C."/>
        </authorList>
    </citation>
    <scope>NUCLEOTIDE SEQUENCE [LARGE SCALE GENOMIC DNA]</scope>
</reference>
<dbReference type="EMBL" id="CAMXCT020001127">
    <property type="protein sequence ID" value="CAL1140421.1"/>
    <property type="molecule type" value="Genomic_DNA"/>
</dbReference>
<feature type="compositionally biased region" description="Basic and acidic residues" evidence="1">
    <location>
        <begin position="1161"/>
        <end position="1181"/>
    </location>
</feature>
<organism evidence="2">
    <name type="scientific">Cladocopium goreaui</name>
    <dbReference type="NCBI Taxonomy" id="2562237"/>
    <lineage>
        <taxon>Eukaryota</taxon>
        <taxon>Sar</taxon>
        <taxon>Alveolata</taxon>
        <taxon>Dinophyceae</taxon>
        <taxon>Suessiales</taxon>
        <taxon>Symbiodiniaceae</taxon>
        <taxon>Cladocopium</taxon>
    </lineage>
</organism>